<proteinExistence type="predicted"/>
<sequence length="123" mass="14208">MADLKLQSILQQVLIDLSDESNHYFLMANYYEHTSSEKLNERWYLANIYIHKDAISNLLVGQDSIGIDVRLNPDSPQQIDSIKINLDQIYRIRKNKTGGIFSDEDDIYVEVSKLNLPTFTKEG</sequence>
<reference evidence="1 2" key="1">
    <citation type="submission" date="2020-08" db="EMBL/GenBank/DDBJ databases">
        <title>Genomic Encyclopedia of Type Strains, Phase IV (KMG-IV): sequencing the most valuable type-strain genomes for metagenomic binning, comparative biology and taxonomic classification.</title>
        <authorList>
            <person name="Goeker M."/>
        </authorList>
    </citation>
    <scope>NUCLEOTIDE SEQUENCE [LARGE SCALE GENOMIC DNA]</scope>
    <source>
        <strain evidence="1 2">DSM 17976</strain>
    </source>
</reference>
<comment type="caution">
    <text evidence="1">The sequence shown here is derived from an EMBL/GenBank/DDBJ whole genome shotgun (WGS) entry which is preliminary data.</text>
</comment>
<keyword evidence="2" id="KW-1185">Reference proteome</keyword>
<name>A0A7W5ZUT7_9BACT</name>
<evidence type="ECO:0000313" key="2">
    <source>
        <dbReference type="Proteomes" id="UP000541352"/>
    </source>
</evidence>
<protein>
    <submittedName>
        <fullName evidence="1">Uncharacterized protein</fullName>
    </submittedName>
</protein>
<gene>
    <name evidence="1" type="ORF">FHS57_005976</name>
</gene>
<accession>A0A7W5ZUT7</accession>
<evidence type="ECO:0000313" key="1">
    <source>
        <dbReference type="EMBL" id="MBB3841947.1"/>
    </source>
</evidence>
<dbReference type="EMBL" id="JACIBY010000022">
    <property type="protein sequence ID" value="MBB3841947.1"/>
    <property type="molecule type" value="Genomic_DNA"/>
</dbReference>
<dbReference type="AlphaFoldDB" id="A0A7W5ZUT7"/>
<dbReference type="RefSeq" id="WP_183979961.1">
    <property type="nucleotide sequence ID" value="NZ_JACIBY010000022.1"/>
</dbReference>
<organism evidence="1 2">
    <name type="scientific">Runella defluvii</name>
    <dbReference type="NCBI Taxonomy" id="370973"/>
    <lineage>
        <taxon>Bacteria</taxon>
        <taxon>Pseudomonadati</taxon>
        <taxon>Bacteroidota</taxon>
        <taxon>Cytophagia</taxon>
        <taxon>Cytophagales</taxon>
        <taxon>Spirosomataceae</taxon>
        <taxon>Runella</taxon>
    </lineage>
</organism>
<dbReference type="Proteomes" id="UP000541352">
    <property type="component" value="Unassembled WGS sequence"/>
</dbReference>